<dbReference type="InterPro" id="IPR032675">
    <property type="entry name" value="LRR_dom_sf"/>
</dbReference>
<comment type="caution">
    <text evidence="1">The sequence shown here is derived from an EMBL/GenBank/DDBJ whole genome shotgun (WGS) entry which is preliminary data.</text>
</comment>
<dbReference type="SUPFAM" id="SSF52047">
    <property type="entry name" value="RNI-like"/>
    <property type="match status" value="1"/>
</dbReference>
<sequence length="484" mass="56051">MLIKNYRRLLFSRKSPIFQLPPEILSEIFDLCRPDTLPKLRFDGPASPVAIPNRREFPVLYVNKKWRAVAIAALRLSPLSVLLDISLPTSRSTRAEIETILCRLEKYLVESSPRPLSFRVVEEQISWDFNHIMADDDTISPTYTILKLLCGHHERWEDARFHISRHLFNIIQNHIGALPRLSSLSLREQRAQPVRGSPIPAEPSNFPSFIGADHLSSLTLHSNLFWHVELLLPWATLNSLTITDWSAHHLHFILTHCENLIELRLVNINWVHAIPIFDSVPVTTHLCLQKLYLCNCSPSLLFSLLHAPNVRELDVHEIDFDDLPFHELWRNGLALDSLNYVQSISRALPSIETLRLSFVRGSLEIMPRVLSPFLSFYLFELLEKCKGIRHLRLAFQDTYIIEDTRLLRMVKERMTLTGDATARLLSFHVEGNLSAVHEIRELQKLGFAVSGLDECDKIRAEMKRVQARDRRTGRWRNLLFWKNV</sequence>
<name>A0A8H5GB68_9AGAR</name>
<gene>
    <name evidence="1" type="ORF">D9757_012075</name>
</gene>
<dbReference type="OrthoDB" id="3032111at2759"/>
<evidence type="ECO:0000313" key="1">
    <source>
        <dbReference type="EMBL" id="KAF5361555.1"/>
    </source>
</evidence>
<proteinExistence type="predicted"/>
<dbReference type="AlphaFoldDB" id="A0A8H5GB68"/>
<organism evidence="1 2">
    <name type="scientific">Collybiopsis confluens</name>
    <dbReference type="NCBI Taxonomy" id="2823264"/>
    <lineage>
        <taxon>Eukaryota</taxon>
        <taxon>Fungi</taxon>
        <taxon>Dikarya</taxon>
        <taxon>Basidiomycota</taxon>
        <taxon>Agaricomycotina</taxon>
        <taxon>Agaricomycetes</taxon>
        <taxon>Agaricomycetidae</taxon>
        <taxon>Agaricales</taxon>
        <taxon>Marasmiineae</taxon>
        <taxon>Omphalotaceae</taxon>
        <taxon>Collybiopsis</taxon>
    </lineage>
</organism>
<dbReference type="Gene3D" id="3.80.10.10">
    <property type="entry name" value="Ribonuclease Inhibitor"/>
    <property type="match status" value="1"/>
</dbReference>
<reference evidence="1 2" key="1">
    <citation type="journal article" date="2020" name="ISME J.">
        <title>Uncovering the hidden diversity of litter-decomposition mechanisms in mushroom-forming fungi.</title>
        <authorList>
            <person name="Floudas D."/>
            <person name="Bentzer J."/>
            <person name="Ahren D."/>
            <person name="Johansson T."/>
            <person name="Persson P."/>
            <person name="Tunlid A."/>
        </authorList>
    </citation>
    <scope>NUCLEOTIDE SEQUENCE [LARGE SCALE GENOMIC DNA]</scope>
    <source>
        <strain evidence="1 2">CBS 406.79</strain>
    </source>
</reference>
<evidence type="ECO:0008006" key="3">
    <source>
        <dbReference type="Google" id="ProtNLM"/>
    </source>
</evidence>
<dbReference type="EMBL" id="JAACJN010000205">
    <property type="protein sequence ID" value="KAF5361555.1"/>
    <property type="molecule type" value="Genomic_DNA"/>
</dbReference>
<evidence type="ECO:0000313" key="2">
    <source>
        <dbReference type="Proteomes" id="UP000518752"/>
    </source>
</evidence>
<protein>
    <recommendedName>
        <fullName evidence="3">F-box domain-containing protein</fullName>
    </recommendedName>
</protein>
<accession>A0A8H5GB68</accession>
<keyword evidence="2" id="KW-1185">Reference proteome</keyword>
<dbReference type="Proteomes" id="UP000518752">
    <property type="component" value="Unassembled WGS sequence"/>
</dbReference>